<dbReference type="EMBL" id="JAGKQM010000013">
    <property type="protein sequence ID" value="KAH0890596.1"/>
    <property type="molecule type" value="Genomic_DNA"/>
</dbReference>
<evidence type="ECO:0000313" key="1">
    <source>
        <dbReference type="EMBL" id="KAH0890596.1"/>
    </source>
</evidence>
<organism evidence="1 2">
    <name type="scientific">Brassica napus</name>
    <name type="common">Rape</name>
    <dbReference type="NCBI Taxonomy" id="3708"/>
    <lineage>
        <taxon>Eukaryota</taxon>
        <taxon>Viridiplantae</taxon>
        <taxon>Streptophyta</taxon>
        <taxon>Embryophyta</taxon>
        <taxon>Tracheophyta</taxon>
        <taxon>Spermatophyta</taxon>
        <taxon>Magnoliopsida</taxon>
        <taxon>eudicotyledons</taxon>
        <taxon>Gunneridae</taxon>
        <taxon>Pentapetalae</taxon>
        <taxon>rosids</taxon>
        <taxon>malvids</taxon>
        <taxon>Brassicales</taxon>
        <taxon>Brassicaceae</taxon>
        <taxon>Brassiceae</taxon>
        <taxon>Brassica</taxon>
    </lineage>
</organism>
<accession>A0ABQ8ADM4</accession>
<protein>
    <submittedName>
        <fullName evidence="1">Uncharacterized protein</fullName>
    </submittedName>
</protein>
<name>A0ABQ8ADM4_BRANA</name>
<comment type="caution">
    <text evidence="1">The sequence shown here is derived from an EMBL/GenBank/DDBJ whole genome shotgun (WGS) entry which is preliminary data.</text>
</comment>
<keyword evidence="2" id="KW-1185">Reference proteome</keyword>
<proteinExistence type="predicted"/>
<reference evidence="1 2" key="1">
    <citation type="submission" date="2021-05" db="EMBL/GenBank/DDBJ databases">
        <title>Genome Assembly of Synthetic Allotetraploid Brassica napus Reveals Homoeologous Exchanges between Subgenomes.</title>
        <authorList>
            <person name="Davis J.T."/>
        </authorList>
    </citation>
    <scope>NUCLEOTIDE SEQUENCE [LARGE SCALE GENOMIC DNA]</scope>
    <source>
        <strain evidence="2">cv. Da-Ae</strain>
        <tissue evidence="1">Seedling</tissue>
    </source>
</reference>
<gene>
    <name evidence="1" type="ORF">HID58_053025</name>
</gene>
<dbReference type="Proteomes" id="UP000824890">
    <property type="component" value="Unassembled WGS sequence"/>
</dbReference>
<evidence type="ECO:0000313" key="2">
    <source>
        <dbReference type="Proteomes" id="UP000824890"/>
    </source>
</evidence>
<sequence>MVENTIKILRIKNGYKLSRSSSFRFSPTPIQLPVIYFLDETLTPGTSKWDKVNADVREALEQFGCFEVSLTKSCQWSLISLFSKPWKSFSIFPLRPNRETCCGNPIMNV</sequence>